<dbReference type="Proteomes" id="UP000828390">
    <property type="component" value="Unassembled WGS sequence"/>
</dbReference>
<comment type="caution">
    <text evidence="1">The sequence shown here is derived from an EMBL/GenBank/DDBJ whole genome shotgun (WGS) entry which is preliminary data.</text>
</comment>
<evidence type="ECO:0000313" key="1">
    <source>
        <dbReference type="EMBL" id="KAH3839724.1"/>
    </source>
</evidence>
<reference evidence="1" key="2">
    <citation type="submission" date="2020-11" db="EMBL/GenBank/DDBJ databases">
        <authorList>
            <person name="McCartney M.A."/>
            <person name="Auch B."/>
            <person name="Kono T."/>
            <person name="Mallez S."/>
            <person name="Becker A."/>
            <person name="Gohl D.M."/>
            <person name="Silverstein K.A.T."/>
            <person name="Koren S."/>
            <person name="Bechman K.B."/>
            <person name="Herman A."/>
            <person name="Abrahante J.E."/>
            <person name="Garbe J."/>
        </authorList>
    </citation>
    <scope>NUCLEOTIDE SEQUENCE</scope>
    <source>
        <strain evidence="1">Duluth1</strain>
        <tissue evidence="1">Whole animal</tissue>
    </source>
</reference>
<protein>
    <submittedName>
        <fullName evidence="1">Uncharacterized protein</fullName>
    </submittedName>
</protein>
<reference evidence="1" key="1">
    <citation type="journal article" date="2019" name="bioRxiv">
        <title>The Genome of the Zebra Mussel, Dreissena polymorpha: A Resource for Invasive Species Research.</title>
        <authorList>
            <person name="McCartney M.A."/>
            <person name="Auch B."/>
            <person name="Kono T."/>
            <person name="Mallez S."/>
            <person name="Zhang Y."/>
            <person name="Obille A."/>
            <person name="Becker A."/>
            <person name="Abrahante J.E."/>
            <person name="Garbe J."/>
            <person name="Badalamenti J.P."/>
            <person name="Herman A."/>
            <person name="Mangelson H."/>
            <person name="Liachko I."/>
            <person name="Sullivan S."/>
            <person name="Sone E.D."/>
            <person name="Koren S."/>
            <person name="Silverstein K.A.T."/>
            <person name="Beckman K.B."/>
            <person name="Gohl D.M."/>
        </authorList>
    </citation>
    <scope>NUCLEOTIDE SEQUENCE</scope>
    <source>
        <strain evidence="1">Duluth1</strain>
        <tissue evidence="1">Whole animal</tissue>
    </source>
</reference>
<accession>A0A9D4KHU0</accession>
<proteinExistence type="predicted"/>
<organism evidence="1 2">
    <name type="scientific">Dreissena polymorpha</name>
    <name type="common">Zebra mussel</name>
    <name type="synonym">Mytilus polymorpha</name>
    <dbReference type="NCBI Taxonomy" id="45954"/>
    <lineage>
        <taxon>Eukaryota</taxon>
        <taxon>Metazoa</taxon>
        <taxon>Spiralia</taxon>
        <taxon>Lophotrochozoa</taxon>
        <taxon>Mollusca</taxon>
        <taxon>Bivalvia</taxon>
        <taxon>Autobranchia</taxon>
        <taxon>Heteroconchia</taxon>
        <taxon>Euheterodonta</taxon>
        <taxon>Imparidentia</taxon>
        <taxon>Neoheterodontei</taxon>
        <taxon>Myida</taxon>
        <taxon>Dreissenoidea</taxon>
        <taxon>Dreissenidae</taxon>
        <taxon>Dreissena</taxon>
    </lineage>
</organism>
<name>A0A9D4KHU0_DREPO</name>
<keyword evidence="2" id="KW-1185">Reference proteome</keyword>
<dbReference type="AlphaFoldDB" id="A0A9D4KHU0"/>
<sequence length="66" mass="7488">MHPPDQVNDEFSGSLLHILAVDFNDLVTRHQLVNTGTTCQQQQYCVMTCVEIDLQEVNGFVCLHKL</sequence>
<evidence type="ECO:0000313" key="2">
    <source>
        <dbReference type="Proteomes" id="UP000828390"/>
    </source>
</evidence>
<gene>
    <name evidence="1" type="ORF">DPMN_113158</name>
</gene>
<dbReference type="EMBL" id="JAIWYP010000004">
    <property type="protein sequence ID" value="KAH3839724.1"/>
    <property type="molecule type" value="Genomic_DNA"/>
</dbReference>